<dbReference type="EMBL" id="PZQS01000006">
    <property type="protein sequence ID" value="PVD28165.1"/>
    <property type="molecule type" value="Genomic_DNA"/>
</dbReference>
<dbReference type="Proteomes" id="UP000245119">
    <property type="component" value="Linkage Group LG6"/>
</dbReference>
<dbReference type="PROSITE" id="PS00092">
    <property type="entry name" value="N6_MTASE"/>
    <property type="match status" value="1"/>
</dbReference>
<comment type="caution">
    <text evidence="6">The sequence shown here is derived from an EMBL/GenBank/DDBJ whole genome shotgun (WGS) entry which is preliminary data.</text>
</comment>
<dbReference type="PANTHER" id="PTHR13200">
    <property type="entry name" value="EEF1A LYSINE METHYLTRANSFERASE 1"/>
    <property type="match status" value="1"/>
</dbReference>
<dbReference type="AlphaFoldDB" id="A0A2T7P411"/>
<organism evidence="6 7">
    <name type="scientific">Pomacea canaliculata</name>
    <name type="common">Golden apple snail</name>
    <dbReference type="NCBI Taxonomy" id="400727"/>
    <lineage>
        <taxon>Eukaryota</taxon>
        <taxon>Metazoa</taxon>
        <taxon>Spiralia</taxon>
        <taxon>Lophotrochozoa</taxon>
        <taxon>Mollusca</taxon>
        <taxon>Gastropoda</taxon>
        <taxon>Caenogastropoda</taxon>
        <taxon>Architaenioglossa</taxon>
        <taxon>Ampullarioidea</taxon>
        <taxon>Ampullariidae</taxon>
        <taxon>Pomacea</taxon>
    </lineage>
</organism>
<dbReference type="GO" id="GO:0003676">
    <property type="term" value="F:nucleic acid binding"/>
    <property type="evidence" value="ECO:0007669"/>
    <property type="project" value="InterPro"/>
</dbReference>
<dbReference type="InterPro" id="IPR019369">
    <property type="entry name" value="Efm5/EEF1AKMT1"/>
</dbReference>
<dbReference type="HAMAP" id="MF_03187">
    <property type="entry name" value="Methyltr_EFM5"/>
    <property type="match status" value="1"/>
</dbReference>
<evidence type="ECO:0000256" key="4">
    <source>
        <dbReference type="ARBA" id="ARBA00022679"/>
    </source>
</evidence>
<dbReference type="InterPro" id="IPR002052">
    <property type="entry name" value="DNA_methylase_N6_adenine_CS"/>
</dbReference>
<keyword evidence="7" id="KW-1185">Reference proteome</keyword>
<dbReference type="PANTHER" id="PTHR13200:SF0">
    <property type="entry name" value="EEF1A LYSINE METHYLTRANSFERASE 1"/>
    <property type="match status" value="1"/>
</dbReference>
<dbReference type="Pfam" id="PF10237">
    <property type="entry name" value="N6-adenineMlase"/>
    <property type="match status" value="1"/>
</dbReference>
<dbReference type="GO" id="GO:0016279">
    <property type="term" value="F:protein-lysine N-methyltransferase activity"/>
    <property type="evidence" value="ECO:0007669"/>
    <property type="project" value="UniProtKB-UniRule"/>
</dbReference>
<comment type="function">
    <text evidence="5">S-adenosyl-L-methionine-dependent protein-lysine N-methyltransferase that methylates elongation factor 1-alpha.</text>
</comment>
<reference evidence="6 7" key="1">
    <citation type="submission" date="2018-04" db="EMBL/GenBank/DDBJ databases">
        <title>The genome of golden apple snail Pomacea canaliculata provides insight into stress tolerance and invasive adaptation.</title>
        <authorList>
            <person name="Liu C."/>
            <person name="Liu B."/>
            <person name="Ren Y."/>
            <person name="Zhang Y."/>
            <person name="Wang H."/>
            <person name="Li S."/>
            <person name="Jiang F."/>
            <person name="Yin L."/>
            <person name="Zhang G."/>
            <person name="Qian W."/>
            <person name="Fan W."/>
        </authorList>
    </citation>
    <scope>NUCLEOTIDE SEQUENCE [LARGE SCALE GENOMIC DNA]</scope>
    <source>
        <strain evidence="6">SZHN2017</strain>
        <tissue evidence="6">Muscle</tissue>
    </source>
</reference>
<dbReference type="GO" id="GO:0005737">
    <property type="term" value="C:cytoplasm"/>
    <property type="evidence" value="ECO:0007669"/>
    <property type="project" value="UniProtKB-SubCell"/>
</dbReference>
<evidence type="ECO:0000256" key="3">
    <source>
        <dbReference type="ARBA" id="ARBA00022603"/>
    </source>
</evidence>
<evidence type="ECO:0000313" key="7">
    <source>
        <dbReference type="Proteomes" id="UP000245119"/>
    </source>
</evidence>
<gene>
    <name evidence="6" type="ORF">C0Q70_10750</name>
</gene>
<comment type="similarity">
    <text evidence="5">Belongs to the class I-like SAM-binding methyltransferase superfamily. EFM5 family.</text>
</comment>
<dbReference type="STRING" id="400727.A0A2T7P411"/>
<keyword evidence="3 5" id="KW-0489">Methyltransferase</keyword>
<sequence>MSESDDEVPQLSEHALAALQEFYSEQAAAEQNFTEALTGNLHDFAPQENWQLSQFWYSSETANRLAKEALILAGENGRIACVSSPTAYKRIRELKPEGVTVYCLEYDERFKVFGEDFVFYDYKEPLRLPADFKNSFDIVIADPPFLSEECLCKTAMTVKYLMKEKIIICTGAVMADVAERLLGVKPQPFRPTHSNGLQNEFRCFTNYNTQLLSQDC</sequence>
<accession>A0A2T7P411</accession>
<keyword evidence="2 5" id="KW-0963">Cytoplasm</keyword>
<evidence type="ECO:0000313" key="6">
    <source>
        <dbReference type="EMBL" id="PVD28165.1"/>
    </source>
</evidence>
<dbReference type="OrthoDB" id="206354at2759"/>
<dbReference type="OMA" id="CNFRPEH"/>
<dbReference type="EC" id="2.1.1.-" evidence="5"/>
<evidence type="ECO:0000256" key="2">
    <source>
        <dbReference type="ARBA" id="ARBA00022490"/>
    </source>
</evidence>
<evidence type="ECO:0000256" key="5">
    <source>
        <dbReference type="HAMAP-Rule" id="MF_03187"/>
    </source>
</evidence>
<keyword evidence="4 5" id="KW-0808">Transferase</keyword>
<proteinExistence type="inferred from homology"/>
<evidence type="ECO:0000256" key="1">
    <source>
        <dbReference type="ARBA" id="ARBA00004496"/>
    </source>
</evidence>
<dbReference type="GO" id="GO:0032259">
    <property type="term" value="P:methylation"/>
    <property type="evidence" value="ECO:0007669"/>
    <property type="project" value="UniProtKB-KW"/>
</dbReference>
<comment type="subcellular location">
    <subcellularLocation>
        <location evidence="1 5">Cytoplasm</location>
    </subcellularLocation>
</comment>
<protein>
    <recommendedName>
        <fullName evidence="5">Protein-lysine N-methyltransferase C0Q70_10750</fullName>
        <ecNumber evidence="5">2.1.1.-</ecNumber>
    </recommendedName>
</protein>
<name>A0A2T7P411_POMCA</name>
<dbReference type="InterPro" id="IPR041370">
    <property type="entry name" value="Mlase_EEF1AKMT1/ZCCHC4"/>
</dbReference>